<dbReference type="OrthoDB" id="6412801at2759"/>
<dbReference type="Gene3D" id="3.15.10.30">
    <property type="entry name" value="Haemolymph juvenile hormone binding protein"/>
    <property type="match status" value="1"/>
</dbReference>
<dbReference type="EMBL" id="MNPL01004683">
    <property type="protein sequence ID" value="OQR76551.1"/>
    <property type="molecule type" value="Genomic_DNA"/>
</dbReference>
<dbReference type="PANTHER" id="PTHR11008">
    <property type="entry name" value="PROTEIN TAKEOUT-LIKE PROTEIN"/>
    <property type="match status" value="1"/>
</dbReference>
<dbReference type="InterPro" id="IPR038602">
    <property type="entry name" value="Mite_allergen_7_sf"/>
</dbReference>
<organism evidence="2 3">
    <name type="scientific">Tropilaelaps mercedesae</name>
    <dbReference type="NCBI Taxonomy" id="418985"/>
    <lineage>
        <taxon>Eukaryota</taxon>
        <taxon>Metazoa</taxon>
        <taxon>Ecdysozoa</taxon>
        <taxon>Arthropoda</taxon>
        <taxon>Chelicerata</taxon>
        <taxon>Arachnida</taxon>
        <taxon>Acari</taxon>
        <taxon>Parasitiformes</taxon>
        <taxon>Mesostigmata</taxon>
        <taxon>Gamasina</taxon>
        <taxon>Dermanyssoidea</taxon>
        <taxon>Laelapidae</taxon>
        <taxon>Tropilaelaps</taxon>
    </lineage>
</organism>
<proteinExistence type="predicted"/>
<sequence length="458" mass="51032">MLNAKELRIWWTILGICVALSLNAASSDLEAGEELDDFEFDDADLESLPEEDETRTIPYRISKILNSLLQDKVNREDILDPSSILRRPLPDPFIIDDVNINQQDMFNSILASFTDMRVKGLRGVQLGQVVANMSIQTVQVEALIPLVEVTGNYNLSASLALLSLSGADELLLNITDLKLSAVAQFGQTSRGALQITDVNANIKADTIDLQLFGLSSWGGSLINMCSEIIFESIKDSLLEDFRIGFKQRANSELENVKIPLDFKQDERIIDALLTKANEHIRASKKEPLKLPVYINRLKQDLILMSFQSEVRLVRGVLSGLSSMRRTGDVSAIYANRTLSLVAHFGFDQLTGGYEWYAHMMGLGPSGAAEMSVEDIGIRLELSLRLRRRAKFVLRSLKVHRIGQIETTISGLGSGDPATEIIANFLSYAFRQQLADWVMDICRGSIQKQLDNVQIDILN</sequence>
<reference evidence="2 3" key="1">
    <citation type="journal article" date="2017" name="Gigascience">
        <title>Draft genome of the honey bee ectoparasitic mite, Tropilaelaps mercedesae, is shaped by the parasitic life history.</title>
        <authorList>
            <person name="Dong X."/>
            <person name="Armstrong S.D."/>
            <person name="Xia D."/>
            <person name="Makepeace B.L."/>
            <person name="Darby A.C."/>
            <person name="Kadowaki T."/>
        </authorList>
    </citation>
    <scope>NUCLEOTIDE SEQUENCE [LARGE SCALE GENOMIC DNA]</scope>
    <source>
        <strain evidence="2">Wuxi-XJTLU</strain>
    </source>
</reference>
<comment type="caution">
    <text evidence="2">The sequence shown here is derived from an EMBL/GenBank/DDBJ whole genome shotgun (WGS) entry which is preliminary data.</text>
</comment>
<evidence type="ECO:0000313" key="3">
    <source>
        <dbReference type="Proteomes" id="UP000192247"/>
    </source>
</evidence>
<name>A0A1V9XSY1_9ACAR</name>
<dbReference type="InterPro" id="IPR010562">
    <property type="entry name" value="Haemolymph_juvenile_hormone-bd"/>
</dbReference>
<dbReference type="InParanoid" id="A0A1V9XSY1"/>
<dbReference type="PANTHER" id="PTHR11008:SF9">
    <property type="entry name" value="PROTEIN TAKEOUT-LIKE PROTEIN"/>
    <property type="match status" value="1"/>
</dbReference>
<evidence type="ECO:0000256" key="1">
    <source>
        <dbReference type="SAM" id="SignalP"/>
    </source>
</evidence>
<dbReference type="InterPro" id="IPR038606">
    <property type="entry name" value="To_sf"/>
</dbReference>
<dbReference type="Proteomes" id="UP000192247">
    <property type="component" value="Unassembled WGS sequence"/>
</dbReference>
<evidence type="ECO:0000313" key="2">
    <source>
        <dbReference type="EMBL" id="OQR76551.1"/>
    </source>
</evidence>
<accession>A0A1V9XSY1</accession>
<keyword evidence="3" id="KW-1185">Reference proteome</keyword>
<feature type="chain" id="PRO_5012958171" evidence="1">
    <location>
        <begin position="26"/>
        <end position="458"/>
    </location>
</feature>
<dbReference type="AlphaFoldDB" id="A0A1V9XSY1"/>
<protein>
    <submittedName>
        <fullName evidence="2">Uncharacterized protein</fullName>
    </submittedName>
</protein>
<dbReference type="Pfam" id="PF06585">
    <property type="entry name" value="JHBP"/>
    <property type="match status" value="1"/>
</dbReference>
<keyword evidence="1" id="KW-0732">Signal</keyword>
<dbReference type="Gene3D" id="3.15.10.50">
    <property type="match status" value="1"/>
</dbReference>
<dbReference type="STRING" id="418985.A0A1V9XSY1"/>
<dbReference type="InterPro" id="IPR020234">
    <property type="entry name" value="Mite_allergen_group-7"/>
</dbReference>
<feature type="signal peptide" evidence="1">
    <location>
        <begin position="1"/>
        <end position="25"/>
    </location>
</feature>
<dbReference type="Pfam" id="PF16984">
    <property type="entry name" value="Grp7_allergen"/>
    <property type="match status" value="1"/>
</dbReference>
<gene>
    <name evidence="2" type="ORF">BIW11_07712</name>
</gene>